<dbReference type="EMBL" id="GL377302">
    <property type="protein sequence ID" value="EFJ02470.1"/>
    <property type="molecule type" value="Genomic_DNA"/>
</dbReference>
<reference evidence="3 4" key="1">
    <citation type="journal article" date="2010" name="Nat. Biotechnol.">
        <title>Genome sequence of the model mushroom Schizophyllum commune.</title>
        <authorList>
            <person name="Ohm R.A."/>
            <person name="de Jong J.F."/>
            <person name="Lugones L.G."/>
            <person name="Aerts A."/>
            <person name="Kothe E."/>
            <person name="Stajich J.E."/>
            <person name="de Vries R.P."/>
            <person name="Record E."/>
            <person name="Levasseur A."/>
            <person name="Baker S.E."/>
            <person name="Bartholomew K.A."/>
            <person name="Coutinho P.M."/>
            <person name="Erdmann S."/>
            <person name="Fowler T.J."/>
            <person name="Gathman A.C."/>
            <person name="Lombard V."/>
            <person name="Henrissat B."/>
            <person name="Knabe N."/>
            <person name="Kuees U."/>
            <person name="Lilly W.W."/>
            <person name="Lindquist E."/>
            <person name="Lucas S."/>
            <person name="Magnuson J.K."/>
            <person name="Piumi F."/>
            <person name="Raudaskoski M."/>
            <person name="Salamov A."/>
            <person name="Schmutz J."/>
            <person name="Schwarze F.W.M.R."/>
            <person name="vanKuyk P.A."/>
            <person name="Horton J.S."/>
            <person name="Grigoriev I.V."/>
            <person name="Woesten H.A.B."/>
        </authorList>
    </citation>
    <scope>NUCLEOTIDE SEQUENCE [LARGE SCALE GENOMIC DNA]</scope>
    <source>
        <strain evidence="4">H4-8 / FGSC 9210</strain>
    </source>
</reference>
<gene>
    <name evidence="3" type="ORF">SCHCODRAFT_104112</name>
</gene>
<accession>D8PQX0</accession>
<dbReference type="Proteomes" id="UP000007431">
    <property type="component" value="Unassembled WGS sequence"/>
</dbReference>
<keyword evidence="2" id="KW-1133">Transmembrane helix</keyword>
<dbReference type="InParanoid" id="D8PQX0"/>
<dbReference type="GeneID" id="9585004"/>
<feature type="region of interest" description="Disordered" evidence="1">
    <location>
        <begin position="118"/>
        <end position="141"/>
    </location>
</feature>
<dbReference type="KEGG" id="scm:SCHCO_02488556"/>
<dbReference type="RefSeq" id="XP_003037372.1">
    <property type="nucleotide sequence ID" value="XM_003037326.1"/>
</dbReference>
<dbReference type="VEuPathDB" id="FungiDB:SCHCODRAFT_02488556"/>
<feature type="region of interest" description="Disordered" evidence="1">
    <location>
        <begin position="26"/>
        <end position="55"/>
    </location>
</feature>
<dbReference type="HOGENOM" id="CLU_1475944_0_0_1"/>
<organism evidence="4">
    <name type="scientific">Schizophyllum commune (strain H4-8 / FGSC 9210)</name>
    <name type="common">Split gill fungus</name>
    <dbReference type="NCBI Taxonomy" id="578458"/>
    <lineage>
        <taxon>Eukaryota</taxon>
        <taxon>Fungi</taxon>
        <taxon>Dikarya</taxon>
        <taxon>Basidiomycota</taxon>
        <taxon>Agaricomycotina</taxon>
        <taxon>Agaricomycetes</taxon>
        <taxon>Agaricomycetidae</taxon>
        <taxon>Agaricales</taxon>
        <taxon>Schizophyllaceae</taxon>
        <taxon>Schizophyllum</taxon>
    </lineage>
</organism>
<evidence type="ECO:0000256" key="2">
    <source>
        <dbReference type="SAM" id="Phobius"/>
    </source>
</evidence>
<dbReference type="OrthoDB" id="10313509at2759"/>
<sequence>MVLVVVARSIRDHVLRTFTRRDTCPPNAHTCESDGVAPSNDPSTGKGEPSDDGSHELGADMKGYIGVAVVCGLIVIGLVLWLTLAKYPRRKLRQWMDRARGETFVEEGSVAELDLKVKGKRSREGTTTPSDSDRRLSAASPLHALVTTGRRAKEGGKEDVKDKDELPVRAVDTVHKVRQAYYL</sequence>
<keyword evidence="2" id="KW-0812">Transmembrane</keyword>
<evidence type="ECO:0000313" key="4">
    <source>
        <dbReference type="Proteomes" id="UP000007431"/>
    </source>
</evidence>
<evidence type="ECO:0000256" key="1">
    <source>
        <dbReference type="SAM" id="MobiDB-lite"/>
    </source>
</evidence>
<keyword evidence="4" id="KW-1185">Reference proteome</keyword>
<dbReference type="AlphaFoldDB" id="D8PQX0"/>
<feature type="transmembrane region" description="Helical" evidence="2">
    <location>
        <begin position="64"/>
        <end position="84"/>
    </location>
</feature>
<protein>
    <submittedName>
        <fullName evidence="3">Expressed protein</fullName>
    </submittedName>
</protein>
<proteinExistence type="predicted"/>
<keyword evidence="2" id="KW-0472">Membrane</keyword>
<name>D8PQX0_SCHCM</name>
<feature type="non-terminal residue" evidence="3">
    <location>
        <position position="183"/>
    </location>
</feature>
<evidence type="ECO:0000313" key="3">
    <source>
        <dbReference type="EMBL" id="EFJ02470.1"/>
    </source>
</evidence>